<dbReference type="EMBL" id="LR797049">
    <property type="protein sequence ID" value="CAB4183546.1"/>
    <property type="molecule type" value="Genomic_DNA"/>
</dbReference>
<evidence type="ECO:0000313" key="2">
    <source>
        <dbReference type="EMBL" id="CAB4183546.1"/>
    </source>
</evidence>
<name>A0A6J5QLZ8_9CAUD</name>
<feature type="coiled-coil region" evidence="1">
    <location>
        <begin position="21"/>
        <end position="73"/>
    </location>
</feature>
<organism evidence="2">
    <name type="scientific">uncultured Caudovirales phage</name>
    <dbReference type="NCBI Taxonomy" id="2100421"/>
    <lineage>
        <taxon>Viruses</taxon>
        <taxon>Duplodnaviria</taxon>
        <taxon>Heunggongvirae</taxon>
        <taxon>Uroviricota</taxon>
        <taxon>Caudoviricetes</taxon>
        <taxon>Peduoviridae</taxon>
        <taxon>Maltschvirus</taxon>
        <taxon>Maltschvirus maltsch</taxon>
    </lineage>
</organism>
<sequence length="159" mass="17600">MANEKQEIVLEIQVQGSIDNLAKLRSEMDSLIKTRQDLSAKSKEGDIEATKEIEKVNSAVRNMQTEYKAQQRVLDGYNASQKTNVNTSNLAANSIQQNRDLLKQLTAQYIQLKAPSANATSQIKHLSDVLKEQESAIGNNTRNVGNYKEALLGAAKELP</sequence>
<evidence type="ECO:0000256" key="1">
    <source>
        <dbReference type="SAM" id="Coils"/>
    </source>
</evidence>
<feature type="non-terminal residue" evidence="2">
    <location>
        <position position="159"/>
    </location>
</feature>
<accession>A0A6J5QLZ8</accession>
<keyword evidence="1" id="KW-0175">Coiled coil</keyword>
<protein>
    <submittedName>
        <fullName evidence="2">Uncharacterized protein</fullName>
    </submittedName>
</protein>
<gene>
    <name evidence="2" type="ORF">UFOVP1106_1</name>
</gene>
<reference evidence="2" key="1">
    <citation type="submission" date="2020-05" db="EMBL/GenBank/DDBJ databases">
        <authorList>
            <person name="Chiriac C."/>
            <person name="Salcher M."/>
            <person name="Ghai R."/>
            <person name="Kavagutti S V."/>
        </authorList>
    </citation>
    <scope>NUCLEOTIDE SEQUENCE</scope>
</reference>
<proteinExistence type="predicted"/>